<feature type="domain" description="Activator of Hsp90 ATPase homologue 1/2-like C-terminal" evidence="2">
    <location>
        <begin position="16"/>
        <end position="135"/>
    </location>
</feature>
<evidence type="ECO:0000259" key="2">
    <source>
        <dbReference type="Pfam" id="PF08327"/>
    </source>
</evidence>
<proteinExistence type="inferred from homology"/>
<dbReference type="RefSeq" id="WP_079686882.1">
    <property type="nucleotide sequence ID" value="NZ_FUZU01000001.1"/>
</dbReference>
<comment type="similarity">
    <text evidence="1">Belongs to the AHA1 family.</text>
</comment>
<organism evidence="3 4">
    <name type="scientific">Ohtaekwangia koreensis</name>
    <dbReference type="NCBI Taxonomy" id="688867"/>
    <lineage>
        <taxon>Bacteria</taxon>
        <taxon>Pseudomonadati</taxon>
        <taxon>Bacteroidota</taxon>
        <taxon>Cytophagia</taxon>
        <taxon>Cytophagales</taxon>
        <taxon>Fulvivirgaceae</taxon>
        <taxon>Ohtaekwangia</taxon>
    </lineage>
</organism>
<dbReference type="SUPFAM" id="SSF55961">
    <property type="entry name" value="Bet v1-like"/>
    <property type="match status" value="1"/>
</dbReference>
<dbReference type="Pfam" id="PF08327">
    <property type="entry name" value="AHSA1"/>
    <property type="match status" value="1"/>
</dbReference>
<sequence>MQNQDFTTTLLFDQSPKEVFDAINNVSAWWSEEVEGGTEKVNDVFTYHYKDVHFCKMKLIEVVPETKVVWLVLDNHFSFTIDKSEWKNTEVSFEISRKNDKTQLRFTHIGLVPDYECYDVCKEGWSNYINGSLRDLITTGKGQPNPKEGAGFNAELVDKWKLQ</sequence>
<protein>
    <submittedName>
        <fullName evidence="3">Activator of Hsp90 ATPase homolog 1-like protein</fullName>
    </submittedName>
</protein>
<evidence type="ECO:0000256" key="1">
    <source>
        <dbReference type="ARBA" id="ARBA00006817"/>
    </source>
</evidence>
<gene>
    <name evidence="3" type="ORF">SAMN05660236_2427</name>
</gene>
<dbReference type="CDD" id="cd07814">
    <property type="entry name" value="SRPBCC_CalC_Aha1-like"/>
    <property type="match status" value="1"/>
</dbReference>
<reference evidence="3 4" key="1">
    <citation type="submission" date="2017-02" db="EMBL/GenBank/DDBJ databases">
        <authorList>
            <person name="Peterson S.W."/>
        </authorList>
    </citation>
    <scope>NUCLEOTIDE SEQUENCE [LARGE SCALE GENOMIC DNA]</scope>
    <source>
        <strain evidence="3 4">DSM 25262</strain>
    </source>
</reference>
<dbReference type="InterPro" id="IPR013538">
    <property type="entry name" value="ASHA1/2-like_C"/>
</dbReference>
<dbReference type="EMBL" id="FUZU01000001">
    <property type="protein sequence ID" value="SKC65502.1"/>
    <property type="molecule type" value="Genomic_DNA"/>
</dbReference>
<name>A0A1T5KP42_9BACT</name>
<evidence type="ECO:0000313" key="3">
    <source>
        <dbReference type="EMBL" id="SKC65502.1"/>
    </source>
</evidence>
<dbReference type="Proteomes" id="UP000190961">
    <property type="component" value="Unassembled WGS sequence"/>
</dbReference>
<dbReference type="AlphaFoldDB" id="A0A1T5KP42"/>
<evidence type="ECO:0000313" key="4">
    <source>
        <dbReference type="Proteomes" id="UP000190961"/>
    </source>
</evidence>
<dbReference type="STRING" id="688867.SAMN05660236_2427"/>
<accession>A0A1T5KP42</accession>
<keyword evidence="4" id="KW-1185">Reference proteome</keyword>
<dbReference type="Gene3D" id="3.30.530.20">
    <property type="match status" value="1"/>
</dbReference>
<dbReference type="OrthoDB" id="287565at2"/>
<dbReference type="InterPro" id="IPR023393">
    <property type="entry name" value="START-like_dom_sf"/>
</dbReference>